<dbReference type="AlphaFoldDB" id="A0A450TJV6"/>
<dbReference type="InterPro" id="IPR011204">
    <property type="entry name" value="Virulence_RhuM-like"/>
</dbReference>
<proteinExistence type="predicted"/>
<reference evidence="1" key="1">
    <citation type="submission" date="2019-02" db="EMBL/GenBank/DDBJ databases">
        <authorList>
            <person name="Gruber-Vodicka R. H."/>
            <person name="Seah K. B. B."/>
        </authorList>
    </citation>
    <scope>NUCLEOTIDE SEQUENCE</scope>
    <source>
        <strain evidence="2">BECK_DK161</strain>
        <strain evidence="1">BECK_DK47</strain>
    </source>
</reference>
<dbReference type="Pfam" id="PF13310">
    <property type="entry name" value="Virulence_RhuM"/>
    <property type="match status" value="2"/>
</dbReference>
<name>A0A450TJV6_9GAMM</name>
<protein>
    <submittedName>
        <fullName evidence="1">Uncharacterized conserved protein</fullName>
    </submittedName>
</protein>
<evidence type="ECO:0000313" key="2">
    <source>
        <dbReference type="EMBL" id="VFJ68355.1"/>
    </source>
</evidence>
<gene>
    <name evidence="1" type="ORF">BECKDK2373B_GA0170837_11983</name>
    <name evidence="2" type="ORF">BECKDK2373C_GA0170839_11823</name>
</gene>
<accession>A0A450TJV6</accession>
<dbReference type="PANTHER" id="PTHR35810">
    <property type="entry name" value="CYTOPLASMIC PROTEIN-RELATED"/>
    <property type="match status" value="1"/>
</dbReference>
<dbReference type="PANTHER" id="PTHR35810:SF1">
    <property type="entry name" value="CYTOPLASMIC PROTEIN"/>
    <property type="match status" value="1"/>
</dbReference>
<sequence>MNKTKVDNTADARKLIRNSTVQFLIFTGQRGEQSIEARYDGETIWLTQKLMATLFDVTVPTINEHLKNIYDTDEISREATIRKFRTAQTEGNRKVAREIDFYNLDAIISVGYRVNSVRATQFRQWATGVLREFAIKGYILDKQRMENGSFLGEDYFERLLEEIREIRLSERRFYQKITDIYATSVDYNKDAPTTRHFFAQVQNKLHFAIHGYTAAELIKKRADSRKEHMGLTTWRNGPDGKILKSDVSVAKNYLEKKPHAKVGSCFITRRKLTRKRSLYGINEHFEEAFNAVRGCEATFAYSSKEELESLGRIINAYLDLAEERAKRKVPMTMEDWAKRLDLFLEFDEREILQDKGRISAELARAHAESEFEKYRIMQDRSFESDFDKVLKDAFST</sequence>
<organism evidence="1">
    <name type="scientific">Candidatus Kentrum sp. DK</name>
    <dbReference type="NCBI Taxonomy" id="2126562"/>
    <lineage>
        <taxon>Bacteria</taxon>
        <taxon>Pseudomonadati</taxon>
        <taxon>Pseudomonadota</taxon>
        <taxon>Gammaproteobacteria</taxon>
        <taxon>Candidatus Kentrum</taxon>
    </lineage>
</organism>
<dbReference type="EMBL" id="CAADEY010000182">
    <property type="protein sequence ID" value="VFJ68355.1"/>
    <property type="molecule type" value="Genomic_DNA"/>
</dbReference>
<evidence type="ECO:0000313" key="1">
    <source>
        <dbReference type="EMBL" id="VFJ67796.1"/>
    </source>
</evidence>
<dbReference type="EMBL" id="CAADEX010000198">
    <property type="protein sequence ID" value="VFJ67796.1"/>
    <property type="molecule type" value="Genomic_DNA"/>
</dbReference>